<keyword evidence="8" id="KW-0695">RNA-directed DNA polymerase</keyword>
<dbReference type="PANTHER" id="PTHR37984">
    <property type="entry name" value="PROTEIN CBG26694"/>
    <property type="match status" value="1"/>
</dbReference>
<dbReference type="Gene3D" id="3.30.420.10">
    <property type="entry name" value="Ribonuclease H-like superfamily/Ribonuclease H"/>
    <property type="match status" value="1"/>
</dbReference>
<dbReference type="Gene3D" id="3.10.20.370">
    <property type="match status" value="1"/>
</dbReference>
<proteinExistence type="inferred from homology"/>
<dbReference type="Ensembl" id="ENSXMAT00000041803.1">
    <property type="protein sequence ID" value="ENSXMAP00000040678.1"/>
    <property type="gene ID" value="ENSXMAG00000023503.1"/>
</dbReference>
<feature type="domain" description="Integrase catalytic" evidence="11">
    <location>
        <begin position="722"/>
        <end position="880"/>
    </location>
</feature>
<evidence type="ECO:0000256" key="4">
    <source>
        <dbReference type="ARBA" id="ARBA00022695"/>
    </source>
</evidence>
<dbReference type="Gene3D" id="3.10.10.10">
    <property type="entry name" value="HIV Type 1 Reverse Transcriptase, subunit A, domain 1"/>
    <property type="match status" value="1"/>
</dbReference>
<dbReference type="InterPro" id="IPR000477">
    <property type="entry name" value="RT_dom"/>
</dbReference>
<keyword evidence="13" id="KW-1185">Reference proteome</keyword>
<evidence type="ECO:0000256" key="9">
    <source>
        <dbReference type="ARBA" id="ARBA00039658"/>
    </source>
</evidence>
<dbReference type="PANTHER" id="PTHR37984:SF5">
    <property type="entry name" value="PROTEIN NYNRIN-LIKE"/>
    <property type="match status" value="1"/>
</dbReference>
<keyword evidence="4" id="KW-0548">Nucleotidyltransferase</keyword>
<dbReference type="PROSITE" id="PS50994">
    <property type="entry name" value="INTEGRASE"/>
    <property type="match status" value="1"/>
</dbReference>
<dbReference type="FunFam" id="3.30.70.270:FF:000026">
    <property type="entry name" value="Transposon Ty3-G Gag-Pol polyprotein"/>
    <property type="match status" value="1"/>
</dbReference>
<dbReference type="CDD" id="cd01647">
    <property type="entry name" value="RT_LTR"/>
    <property type="match status" value="1"/>
</dbReference>
<dbReference type="OMA" id="CISEMVT"/>
<dbReference type="InterPro" id="IPR041588">
    <property type="entry name" value="Integrase_H2C2"/>
</dbReference>
<evidence type="ECO:0000313" key="13">
    <source>
        <dbReference type="Proteomes" id="UP000002852"/>
    </source>
</evidence>
<dbReference type="InterPro" id="IPR012337">
    <property type="entry name" value="RNaseH-like_sf"/>
</dbReference>
<dbReference type="PROSITE" id="PS50878">
    <property type="entry name" value="RT_POL"/>
    <property type="match status" value="1"/>
</dbReference>
<dbReference type="SUPFAM" id="SSF53098">
    <property type="entry name" value="Ribonuclease H-like"/>
    <property type="match status" value="1"/>
</dbReference>
<dbReference type="Pfam" id="PF00078">
    <property type="entry name" value="RVT_1"/>
    <property type="match status" value="1"/>
</dbReference>
<dbReference type="GeneTree" id="ENSGT01050000244855"/>
<dbReference type="Pfam" id="PF17921">
    <property type="entry name" value="Integrase_H2C2"/>
    <property type="match status" value="1"/>
</dbReference>
<dbReference type="Pfam" id="PF00665">
    <property type="entry name" value="rve"/>
    <property type="match status" value="1"/>
</dbReference>
<evidence type="ECO:0000259" key="10">
    <source>
        <dbReference type="PROSITE" id="PS50878"/>
    </source>
</evidence>
<reference evidence="13" key="2">
    <citation type="journal article" date="2013" name="Nat. Genet.">
        <title>The genome of the platyfish, Xiphophorus maculatus, provides insights into evolutionary adaptation and several complex traits.</title>
        <authorList>
            <person name="Schartl M."/>
            <person name="Walter R.B."/>
            <person name="Shen Y."/>
            <person name="Garcia T."/>
            <person name="Catchen J."/>
            <person name="Amores A."/>
            <person name="Braasch I."/>
            <person name="Chalopin D."/>
            <person name="Volff J.N."/>
            <person name="Lesch K.P."/>
            <person name="Bisazza A."/>
            <person name="Minx P."/>
            <person name="Hillier L."/>
            <person name="Wilson R.K."/>
            <person name="Fuerstenberg S."/>
            <person name="Boore J."/>
            <person name="Searle S."/>
            <person name="Postlethwait J.H."/>
            <person name="Warren W.C."/>
        </authorList>
    </citation>
    <scope>NUCLEOTIDE SEQUENCE [LARGE SCALE GENOMIC DNA]</scope>
    <source>
        <strain evidence="13">JP 163 A</strain>
    </source>
</reference>
<evidence type="ECO:0000256" key="5">
    <source>
        <dbReference type="ARBA" id="ARBA00022722"/>
    </source>
</evidence>
<dbReference type="Gene3D" id="3.30.70.270">
    <property type="match status" value="2"/>
</dbReference>
<dbReference type="GO" id="GO:0003676">
    <property type="term" value="F:nucleic acid binding"/>
    <property type="evidence" value="ECO:0007669"/>
    <property type="project" value="InterPro"/>
</dbReference>
<sequence>MSVKDFNKNPSAEFLDLCSREQLVKIAEHFKISVGDKRLKENVKAILRENLIEMGVLSLPSMPEDLDLEVVKPKFLDFEQQKEMLRLRMQLEKEKELALETLRQQADLDKVLALEKLRQETELARIHLESEKLNLMKDGKLFAESCVMDSKCKASDILSDLRLVPKFSEKDVETFFTLFERVAETRDWSDSDRIVLLQCVLVGRAQEAFSMLSLADGQDYAKVKATILKAYELVPEAYRQKFRNWKKGDKTYVEFARDLEIHFNRWCTSSEVRTLGDLCNLMVLEQFKNSVSQCIAVYINEQKVKTVSEAAVLADDFVLTHKDTGGEYTDGMSAPNWRSTRSGGFFSNHSNRDLDKICNYCHRKGHWKKDCALLKSRNKNGNQVKPAALAASVLNVSNKMTEVPFAGKPDLSSYKPFLMEGEVSLIGSDVRVPVTILRDTGAYDSFILASVLSFSDESDTGLSIPVLGMGMSVFCVPVHKLVLHSELFEGEVRMGVRPALPVVGVTVILGNHIAGGKVWPDQPESPVIVSIPLVSSGPDENEKSHPEVFQACAVTRAMKASSAVHQDESFGKDTQTSSFCWSNIPLSISQNDLGQEQRSDPTIQHLFQSALPAEEMQNHAHGYFVENKVLLRKWMPCGDDVIGQPVYQVVVPLKLRDLVLQVSHDESGHMGVRKTYDRILRNFFWPRLKKDIASYIKTCHTCQLTGKPNQVIHRAPLYPIPTIGKPFEHLIIDCVGPLPPSRLGTKYLLTVMCQSTRYPAAYPLHTLTAKSVVRALGQFIGIFGIPKVIQSDQGSNFSSHLFAQVLKQLHIQHNQSTAYHAQSQGALERFHQTLKSLLRAYCVQMKADWEDGLPWLLLAAREVTQESTGFSPNELVFGHTVRGPLTVLRDEWKDAEPPQNLLHYVNGFRQRLFTATQLANRKLSSAQEKMKCLYDKKAEHRVFLSGDQVLALLPVVTSPFQAKFSGPHTVLKQLSDQNYLIATPERRKKQQTVHVNLLKPYHVRDNTVLVDDIHPVCISEMVTSAGGEWNGDGLPVPDSAMLTGRLINSEVLKNLDTMLNYLPETQWFELVQLIKSYSDLFADIPSCTHLIEHDIEVGDAQPIKQQFYRVSPEKRKYLDAEIDYMLKNGIAQASCSSWSSPCLLVPKSDKTYRFCSDFRKVNSITKTDSYPLPRMDDCIDQIGNAKFISKIDLLKGYWQVPLTKRAQEIAAFITPTGLYSYNVMPFGLKNAPATFQRLMNKVVGCLEGCSVYLDDIVVYSNSWSSHLEQLTTLFDRLVDARLTVNLAKCEFARATVIYLGHQVGQGKVCPVKAKVEAIEKYPPPTTKKELMKFLGLVGYYRAFCRNFSTVVAPLTDLLKSNVKYIWSSVCQQAFEDVKRMLCDSPVLLAPDMNKSFKLQVDASHVGAGGVLLQMDVFSIERPVSFFSRKFNRHQLNYSVIEKETLALIWSLQHFEVYVGSGPLTVFTDHNPLTFLNSFRCPNQRLVRWSLFLQSFSLDIRHIKGKDNVIADALSRAQSQ</sequence>
<dbReference type="InParanoid" id="A0A3B5RA82"/>
<dbReference type="Proteomes" id="UP000002852">
    <property type="component" value="Unassembled WGS sequence"/>
</dbReference>
<dbReference type="InterPro" id="IPR050951">
    <property type="entry name" value="Retrovirus_Pol_polyprotein"/>
</dbReference>
<reference evidence="13" key="1">
    <citation type="submission" date="2012-01" db="EMBL/GenBank/DDBJ databases">
        <authorList>
            <person name="Walter R."/>
            <person name="Schartl M."/>
            <person name="Warren W."/>
        </authorList>
    </citation>
    <scope>NUCLEOTIDE SEQUENCE [LARGE SCALE GENOMIC DNA]</scope>
    <source>
        <strain evidence="13">JP 163 A</strain>
    </source>
</reference>
<dbReference type="InterPro" id="IPR043502">
    <property type="entry name" value="DNA/RNA_pol_sf"/>
</dbReference>
<comment type="similarity">
    <text evidence="1">Belongs to the beta type-B retroviral polymerase family. HERV class-II K(HML-2) pol subfamily.</text>
</comment>
<dbReference type="GO" id="GO:0004523">
    <property type="term" value="F:RNA-DNA hybrid ribonuclease activity"/>
    <property type="evidence" value="ECO:0007669"/>
    <property type="project" value="UniProtKB-EC"/>
</dbReference>
<evidence type="ECO:0000259" key="11">
    <source>
        <dbReference type="PROSITE" id="PS50994"/>
    </source>
</evidence>
<evidence type="ECO:0000256" key="2">
    <source>
        <dbReference type="ARBA" id="ARBA00012180"/>
    </source>
</evidence>
<evidence type="ECO:0000256" key="3">
    <source>
        <dbReference type="ARBA" id="ARBA00022679"/>
    </source>
</evidence>
<dbReference type="InterPro" id="IPR043128">
    <property type="entry name" value="Rev_trsase/Diguanyl_cyclase"/>
</dbReference>
<evidence type="ECO:0000256" key="7">
    <source>
        <dbReference type="ARBA" id="ARBA00022801"/>
    </source>
</evidence>
<evidence type="ECO:0000256" key="1">
    <source>
        <dbReference type="ARBA" id="ARBA00010879"/>
    </source>
</evidence>
<evidence type="ECO:0000256" key="8">
    <source>
        <dbReference type="ARBA" id="ARBA00022918"/>
    </source>
</evidence>
<dbReference type="InterPro" id="IPR036397">
    <property type="entry name" value="RNaseH_sf"/>
</dbReference>
<dbReference type="InterPro" id="IPR041373">
    <property type="entry name" value="RT_RNaseH"/>
</dbReference>
<keyword evidence="3" id="KW-0808">Transferase</keyword>
<name>A0A3B5RA82_XIPMA</name>
<dbReference type="InterPro" id="IPR001584">
    <property type="entry name" value="Integrase_cat-core"/>
</dbReference>
<dbReference type="SUPFAM" id="SSF47353">
    <property type="entry name" value="Retrovirus capsid dimerization domain-like"/>
    <property type="match status" value="1"/>
</dbReference>
<dbReference type="Gene3D" id="1.10.4020.10">
    <property type="entry name" value="DNA breaking-rejoining enzymes"/>
    <property type="match status" value="1"/>
</dbReference>
<evidence type="ECO:0000256" key="6">
    <source>
        <dbReference type="ARBA" id="ARBA00022759"/>
    </source>
</evidence>
<dbReference type="SUPFAM" id="SSF56672">
    <property type="entry name" value="DNA/RNA polymerases"/>
    <property type="match status" value="1"/>
</dbReference>
<dbReference type="GO" id="GO:0003964">
    <property type="term" value="F:RNA-directed DNA polymerase activity"/>
    <property type="evidence" value="ECO:0007669"/>
    <property type="project" value="UniProtKB-KW"/>
</dbReference>
<reference evidence="12" key="4">
    <citation type="submission" date="2025-09" db="UniProtKB">
        <authorList>
            <consortium name="Ensembl"/>
        </authorList>
    </citation>
    <scope>IDENTIFICATION</scope>
    <source>
        <strain evidence="12">JP 163 A</strain>
    </source>
</reference>
<dbReference type="InterPro" id="IPR038269">
    <property type="entry name" value="SCAN_sf"/>
</dbReference>
<dbReference type="CDD" id="cd09274">
    <property type="entry name" value="RNase_HI_RT_Ty3"/>
    <property type="match status" value="1"/>
</dbReference>
<dbReference type="FunFam" id="1.10.340.70:FF:000001">
    <property type="entry name" value="Retrovirus-related Pol polyprotein from transposon gypsy-like Protein"/>
    <property type="match status" value="1"/>
</dbReference>
<dbReference type="Gene3D" id="4.10.60.10">
    <property type="entry name" value="Zinc finger, CCHC-type"/>
    <property type="match status" value="1"/>
</dbReference>
<accession>A0A3B5RA82</accession>
<dbReference type="InterPro" id="IPR003309">
    <property type="entry name" value="SCAN_dom"/>
</dbReference>
<organism evidence="12 13">
    <name type="scientific">Xiphophorus maculatus</name>
    <name type="common">Southern platyfish</name>
    <name type="synonym">Platypoecilus maculatus</name>
    <dbReference type="NCBI Taxonomy" id="8083"/>
    <lineage>
        <taxon>Eukaryota</taxon>
        <taxon>Metazoa</taxon>
        <taxon>Chordata</taxon>
        <taxon>Craniata</taxon>
        <taxon>Vertebrata</taxon>
        <taxon>Euteleostomi</taxon>
        <taxon>Actinopterygii</taxon>
        <taxon>Neopterygii</taxon>
        <taxon>Teleostei</taxon>
        <taxon>Neoteleostei</taxon>
        <taxon>Acanthomorphata</taxon>
        <taxon>Ovalentaria</taxon>
        <taxon>Atherinomorphae</taxon>
        <taxon>Cyprinodontiformes</taxon>
        <taxon>Poeciliidae</taxon>
        <taxon>Poeciliinae</taxon>
        <taxon>Xiphophorus</taxon>
    </lineage>
</organism>
<dbReference type="GO" id="GO:0015074">
    <property type="term" value="P:DNA integration"/>
    <property type="evidence" value="ECO:0007669"/>
    <property type="project" value="InterPro"/>
</dbReference>
<feature type="domain" description="Reverse transcriptase" evidence="10">
    <location>
        <begin position="1126"/>
        <end position="1303"/>
    </location>
</feature>
<dbReference type="Pfam" id="PF02023">
    <property type="entry name" value="SCAN"/>
    <property type="match status" value="1"/>
</dbReference>
<reference evidence="12" key="3">
    <citation type="submission" date="2025-08" db="UniProtKB">
        <authorList>
            <consortium name="Ensembl"/>
        </authorList>
    </citation>
    <scope>IDENTIFICATION</scope>
    <source>
        <strain evidence="12">JP 163 A</strain>
    </source>
</reference>
<keyword evidence="6" id="KW-0255">Endonuclease</keyword>
<evidence type="ECO:0000313" key="12">
    <source>
        <dbReference type="Ensembl" id="ENSXMAP00000040678.1"/>
    </source>
</evidence>
<dbReference type="EC" id="3.1.26.4" evidence="2"/>
<dbReference type="Pfam" id="PF17917">
    <property type="entry name" value="RT_RNaseH"/>
    <property type="match status" value="1"/>
</dbReference>
<keyword evidence="5" id="KW-0540">Nuclease</keyword>
<dbReference type="Gene3D" id="1.10.340.70">
    <property type="match status" value="1"/>
</dbReference>
<dbReference type="InterPro" id="IPR054465">
    <property type="entry name" value="Integrase_p58-like_C"/>
</dbReference>
<dbReference type="Pfam" id="PF22938">
    <property type="entry name" value="Integrase_p58_C"/>
    <property type="match status" value="1"/>
</dbReference>
<keyword evidence="7" id="KW-0378">Hydrolase</keyword>
<dbReference type="FunFam" id="3.30.420.10:FF:000032">
    <property type="entry name" value="Retrovirus-related Pol polyprotein from transposon 297-like Protein"/>
    <property type="match status" value="1"/>
</dbReference>
<protein>
    <recommendedName>
        <fullName evidence="9">Gypsy retrotransposon integrase-like protein 1</fullName>
        <ecNumber evidence="2">3.1.26.4</ecNumber>
    </recommendedName>
</protein>